<proteinExistence type="predicted"/>
<evidence type="ECO:0000256" key="1">
    <source>
        <dbReference type="ARBA" id="ARBA00022801"/>
    </source>
</evidence>
<dbReference type="PANTHER" id="PTHR11049:SF24">
    <property type="entry name" value="CYTOSOLIC ACYL COENZYME A THIOESTER HYDROLASE"/>
    <property type="match status" value="1"/>
</dbReference>
<dbReference type="EMBL" id="FR824073">
    <property type="protein sequence ID" value="CCA16961.1"/>
    <property type="molecule type" value="Genomic_DNA"/>
</dbReference>
<dbReference type="PANTHER" id="PTHR11049">
    <property type="entry name" value="ACYL COENZYME A THIOESTER HYDROLASE"/>
    <property type="match status" value="1"/>
</dbReference>
<evidence type="ECO:0000259" key="2">
    <source>
        <dbReference type="PROSITE" id="PS51770"/>
    </source>
</evidence>
<dbReference type="Pfam" id="PF03061">
    <property type="entry name" value="4HBT"/>
    <property type="match status" value="1"/>
</dbReference>
<organism evidence="3">
    <name type="scientific">Albugo laibachii Nc14</name>
    <dbReference type="NCBI Taxonomy" id="890382"/>
    <lineage>
        <taxon>Eukaryota</taxon>
        <taxon>Sar</taxon>
        <taxon>Stramenopiles</taxon>
        <taxon>Oomycota</taxon>
        <taxon>Peronosporomycetes</taxon>
        <taxon>Albuginales</taxon>
        <taxon>Albuginaceae</taxon>
        <taxon>Albugo</taxon>
    </lineage>
</organism>
<dbReference type="HOGENOM" id="CLU_1828894_0_0_1"/>
<dbReference type="InterPro" id="IPR029069">
    <property type="entry name" value="HotDog_dom_sf"/>
</dbReference>
<feature type="domain" description="HotDog ACOT-type" evidence="2">
    <location>
        <begin position="55"/>
        <end position="166"/>
    </location>
</feature>
<dbReference type="PROSITE" id="PS51770">
    <property type="entry name" value="HOTDOG_ACOT"/>
    <property type="match status" value="1"/>
</dbReference>
<dbReference type="InterPro" id="IPR033120">
    <property type="entry name" value="HOTDOG_ACOT"/>
</dbReference>
<dbReference type="GO" id="GO:0005829">
    <property type="term" value="C:cytosol"/>
    <property type="evidence" value="ECO:0007669"/>
    <property type="project" value="TreeGrafter"/>
</dbReference>
<reference evidence="3" key="2">
    <citation type="submission" date="2011-02" db="EMBL/GenBank/DDBJ databases">
        <authorList>
            <person name="MacLean D."/>
        </authorList>
    </citation>
    <scope>NUCLEOTIDE SEQUENCE</scope>
</reference>
<dbReference type="AlphaFoldDB" id="F0W762"/>
<dbReference type="GO" id="GO:0009062">
    <property type="term" value="P:fatty acid catabolic process"/>
    <property type="evidence" value="ECO:0007669"/>
    <property type="project" value="TreeGrafter"/>
</dbReference>
<reference evidence="3" key="1">
    <citation type="journal article" date="2011" name="PLoS Biol.">
        <title>Gene gain and loss during evolution of obligate parasitism in the white rust pathogen of Arabidopsis thaliana.</title>
        <authorList>
            <person name="Kemen E."/>
            <person name="Gardiner A."/>
            <person name="Schultz-Larsen T."/>
            <person name="Kemen A.C."/>
            <person name="Balmuth A.L."/>
            <person name="Robert-Seilaniantz A."/>
            <person name="Bailey K."/>
            <person name="Holub E."/>
            <person name="Studholme D.J."/>
            <person name="Maclean D."/>
            <person name="Jones J.D."/>
        </authorList>
    </citation>
    <scope>NUCLEOTIDE SEQUENCE</scope>
</reference>
<dbReference type="GO" id="GO:0052816">
    <property type="term" value="F:long-chain fatty acyl-CoA hydrolase activity"/>
    <property type="evidence" value="ECO:0007669"/>
    <property type="project" value="TreeGrafter"/>
</dbReference>
<sequence>MQAFQHHCNQLDENWKLAIQKVKEIMPITFEIVQRFKREHQIPCKQSIQRQIDIQSTAAELCGGFLYKDANAIHQVFGGVIISWMDRAAVQCARRLTKNRYMATTGISRLHFKLPIRVSEEIIVQARVCHVRTFVLEIEVAVYRSVPFKAPQHSYSGYARAILYSE</sequence>
<dbReference type="GO" id="GO:0006637">
    <property type="term" value="P:acyl-CoA metabolic process"/>
    <property type="evidence" value="ECO:0007669"/>
    <property type="project" value="TreeGrafter"/>
</dbReference>
<dbReference type="SUPFAM" id="SSF54637">
    <property type="entry name" value="Thioesterase/thiol ester dehydrase-isomerase"/>
    <property type="match status" value="1"/>
</dbReference>
<dbReference type="InterPro" id="IPR040170">
    <property type="entry name" value="Cytosol_ACT"/>
</dbReference>
<protein>
    <submittedName>
        <fullName evidence="3">ATPbinding Cassette (ABC) superfamily putative</fullName>
    </submittedName>
</protein>
<accession>F0W762</accession>
<dbReference type="InterPro" id="IPR006683">
    <property type="entry name" value="Thioestr_dom"/>
</dbReference>
<keyword evidence="1" id="KW-0378">Hydrolase</keyword>
<name>F0W762_9STRA</name>
<evidence type="ECO:0000313" key="3">
    <source>
        <dbReference type="EMBL" id="CCA16961.1"/>
    </source>
</evidence>
<dbReference type="Gene3D" id="3.10.129.10">
    <property type="entry name" value="Hotdog Thioesterase"/>
    <property type="match status" value="1"/>
</dbReference>
<gene>
    <name evidence="3" type="primary">AlNc14C28G2691</name>
    <name evidence="3" type="ORF">ALNC14_031040</name>
</gene>